<evidence type="ECO:0000256" key="1">
    <source>
        <dbReference type="ARBA" id="ARBA00004141"/>
    </source>
</evidence>
<sequence>MNINAADKGPLIDANRWRRYQITFTTLFSKEVTRFSRIWIQTILPSAITTTLYFVIFGRLIGDRIGPMEGLAYIDFIVPGLVLMAVITNAYSNVVSSFYSSKFSRYIEELLVSPAPNWVILAGYVAGGVARGLLVGIVVLIVAAFFTSFSIHNIGVTFLILLLTAILFSLGGFINAIYANSFDDISIVPTFVLAPLTYLGGVFYSIELLPQPWQTLSLANPILYMINAFRYGLLGVSDIPLGFAFLIIAIFIAALGYYSLSLLRRGIGIKQ</sequence>
<feature type="domain" description="ABC transmembrane type-2" evidence="7">
    <location>
        <begin position="37"/>
        <end position="266"/>
    </location>
</feature>
<dbReference type="PRINTS" id="PR00164">
    <property type="entry name" value="ABC2TRNSPORT"/>
</dbReference>
<dbReference type="EMBL" id="NRRY01000007">
    <property type="protein sequence ID" value="MBK1618163.1"/>
    <property type="molecule type" value="Genomic_DNA"/>
</dbReference>
<dbReference type="InterPro" id="IPR013525">
    <property type="entry name" value="ABC2_TM"/>
</dbReference>
<feature type="transmembrane region" description="Helical" evidence="6">
    <location>
        <begin position="118"/>
        <end position="146"/>
    </location>
</feature>
<keyword evidence="4 6" id="KW-1133">Transmembrane helix</keyword>
<feature type="transmembrane region" description="Helical" evidence="6">
    <location>
        <begin position="185"/>
        <end position="204"/>
    </location>
</feature>
<dbReference type="PROSITE" id="PS51012">
    <property type="entry name" value="ABC_TM2"/>
    <property type="match status" value="1"/>
</dbReference>
<dbReference type="Proteomes" id="UP001138768">
    <property type="component" value="Unassembled WGS sequence"/>
</dbReference>
<accession>A0A9X1B370</accession>
<dbReference type="RefSeq" id="WP_200240975.1">
    <property type="nucleotide sequence ID" value="NZ_JAXUFI010000004.1"/>
</dbReference>
<comment type="similarity">
    <text evidence="2 6">Belongs to the ABC-2 integral membrane protein family.</text>
</comment>
<dbReference type="GO" id="GO:0140359">
    <property type="term" value="F:ABC-type transporter activity"/>
    <property type="evidence" value="ECO:0007669"/>
    <property type="project" value="InterPro"/>
</dbReference>
<evidence type="ECO:0000256" key="5">
    <source>
        <dbReference type="ARBA" id="ARBA00023136"/>
    </source>
</evidence>
<dbReference type="InterPro" id="IPR000412">
    <property type="entry name" value="ABC_2_transport"/>
</dbReference>
<dbReference type="PANTHER" id="PTHR43332">
    <property type="entry name" value="INNER MEMBRANE TRANSPORT PERMEASE YADH-RELATED"/>
    <property type="match status" value="1"/>
</dbReference>
<name>A0A9X1B370_9GAMM</name>
<feature type="transmembrane region" description="Helical" evidence="6">
    <location>
        <begin position="216"/>
        <end position="233"/>
    </location>
</feature>
<evidence type="ECO:0000256" key="4">
    <source>
        <dbReference type="ARBA" id="ARBA00022989"/>
    </source>
</evidence>
<keyword evidence="9" id="KW-1185">Reference proteome</keyword>
<evidence type="ECO:0000313" key="8">
    <source>
        <dbReference type="EMBL" id="MBK1618163.1"/>
    </source>
</evidence>
<comment type="caution">
    <text evidence="8">The sequence shown here is derived from an EMBL/GenBank/DDBJ whole genome shotgun (WGS) entry which is preliminary data.</text>
</comment>
<proteinExistence type="inferred from homology"/>
<evidence type="ECO:0000313" key="9">
    <source>
        <dbReference type="Proteomes" id="UP001138768"/>
    </source>
</evidence>
<keyword evidence="5 6" id="KW-0472">Membrane</keyword>
<dbReference type="GO" id="GO:0043190">
    <property type="term" value="C:ATP-binding cassette (ABC) transporter complex"/>
    <property type="evidence" value="ECO:0007669"/>
    <property type="project" value="InterPro"/>
</dbReference>
<dbReference type="AlphaFoldDB" id="A0A9X1B370"/>
<reference evidence="8 9" key="1">
    <citation type="journal article" date="2020" name="Microorganisms">
        <title>Osmotic Adaptation and Compatible Solute Biosynthesis of Phototrophic Bacteria as Revealed from Genome Analyses.</title>
        <authorList>
            <person name="Imhoff J.F."/>
            <person name="Rahn T."/>
            <person name="Kunzel S."/>
            <person name="Keller A."/>
            <person name="Neulinger S.C."/>
        </authorList>
    </citation>
    <scope>NUCLEOTIDE SEQUENCE [LARGE SCALE GENOMIC DNA]</scope>
    <source>
        <strain evidence="8 9">DSM 25653</strain>
    </source>
</reference>
<dbReference type="PANTHER" id="PTHR43332:SF2">
    <property type="entry name" value="INNER MEMBRANE TRANSPORT PERMEASE YADH"/>
    <property type="match status" value="1"/>
</dbReference>
<feature type="transmembrane region" description="Helical" evidence="6">
    <location>
        <begin position="38"/>
        <end position="58"/>
    </location>
</feature>
<keyword evidence="6" id="KW-1003">Cell membrane</keyword>
<dbReference type="PIRSF" id="PIRSF006648">
    <property type="entry name" value="DrrB"/>
    <property type="match status" value="1"/>
</dbReference>
<evidence type="ECO:0000259" key="7">
    <source>
        <dbReference type="PROSITE" id="PS51012"/>
    </source>
</evidence>
<gene>
    <name evidence="8" type="ORF">CKO42_06830</name>
</gene>
<comment type="subcellular location">
    <subcellularLocation>
        <location evidence="6">Cell inner membrane</location>
        <topology evidence="6">Multi-pass membrane protein</topology>
    </subcellularLocation>
    <subcellularLocation>
        <location evidence="1">Membrane</location>
        <topology evidence="1">Multi-pass membrane protein</topology>
    </subcellularLocation>
</comment>
<dbReference type="InterPro" id="IPR047817">
    <property type="entry name" value="ABC2_TM_bact-type"/>
</dbReference>
<dbReference type="Pfam" id="PF01061">
    <property type="entry name" value="ABC2_membrane"/>
    <property type="match status" value="1"/>
</dbReference>
<protein>
    <recommendedName>
        <fullName evidence="6">Transport permease protein</fullName>
    </recommendedName>
</protein>
<keyword evidence="3 6" id="KW-0812">Transmembrane</keyword>
<evidence type="ECO:0000256" key="6">
    <source>
        <dbReference type="RuleBase" id="RU361157"/>
    </source>
</evidence>
<feature type="transmembrane region" description="Helical" evidence="6">
    <location>
        <begin position="158"/>
        <end position="179"/>
    </location>
</feature>
<dbReference type="NCBIfam" id="NF011648">
    <property type="entry name" value="PRK15066.1"/>
    <property type="match status" value="1"/>
</dbReference>
<feature type="transmembrane region" description="Helical" evidence="6">
    <location>
        <begin position="70"/>
        <end position="91"/>
    </location>
</feature>
<organism evidence="8 9">
    <name type="scientific">Lamprobacter modestohalophilus</name>
    <dbReference type="NCBI Taxonomy" id="1064514"/>
    <lineage>
        <taxon>Bacteria</taxon>
        <taxon>Pseudomonadati</taxon>
        <taxon>Pseudomonadota</taxon>
        <taxon>Gammaproteobacteria</taxon>
        <taxon>Chromatiales</taxon>
        <taxon>Chromatiaceae</taxon>
        <taxon>Lamprobacter</taxon>
    </lineage>
</organism>
<keyword evidence="6" id="KW-0813">Transport</keyword>
<feature type="transmembrane region" description="Helical" evidence="6">
    <location>
        <begin position="239"/>
        <end position="260"/>
    </location>
</feature>
<dbReference type="InterPro" id="IPR052522">
    <property type="entry name" value="ABC-2_transport_permease"/>
</dbReference>
<evidence type="ECO:0000256" key="3">
    <source>
        <dbReference type="ARBA" id="ARBA00022692"/>
    </source>
</evidence>
<evidence type="ECO:0000256" key="2">
    <source>
        <dbReference type="ARBA" id="ARBA00007783"/>
    </source>
</evidence>